<name>A0A9D1XK11_9FIRM</name>
<dbReference type="Proteomes" id="UP000886724">
    <property type="component" value="Unassembled WGS sequence"/>
</dbReference>
<accession>A0A9D1XK11</accession>
<comment type="subcellular location">
    <subcellularLocation>
        <location evidence="1">Cell membrane</location>
        <topology evidence="1">Multi-pass membrane protein</topology>
    </subcellularLocation>
</comment>
<keyword evidence="2" id="KW-0813">Transport</keyword>
<evidence type="ECO:0000259" key="7">
    <source>
        <dbReference type="PROSITE" id="PS50850"/>
    </source>
</evidence>
<keyword evidence="3 6" id="KW-0812">Transmembrane</keyword>
<dbReference type="AlphaFoldDB" id="A0A9D1XK11"/>
<evidence type="ECO:0000256" key="6">
    <source>
        <dbReference type="SAM" id="Phobius"/>
    </source>
</evidence>
<dbReference type="PANTHER" id="PTHR23531:SF1">
    <property type="entry name" value="QUINOLENE RESISTANCE PROTEIN NORA"/>
    <property type="match status" value="1"/>
</dbReference>
<dbReference type="Gene3D" id="1.20.1250.20">
    <property type="entry name" value="MFS general substrate transporter like domains"/>
    <property type="match status" value="1"/>
</dbReference>
<evidence type="ECO:0000313" key="9">
    <source>
        <dbReference type="Proteomes" id="UP000886724"/>
    </source>
</evidence>
<evidence type="ECO:0000256" key="4">
    <source>
        <dbReference type="ARBA" id="ARBA00022989"/>
    </source>
</evidence>
<proteinExistence type="predicted"/>
<feature type="domain" description="Major facilitator superfamily (MFS) profile" evidence="7">
    <location>
        <begin position="1"/>
        <end position="105"/>
    </location>
</feature>
<evidence type="ECO:0000256" key="3">
    <source>
        <dbReference type="ARBA" id="ARBA00022692"/>
    </source>
</evidence>
<keyword evidence="5 6" id="KW-0472">Membrane</keyword>
<dbReference type="Pfam" id="PF07690">
    <property type="entry name" value="MFS_1"/>
    <property type="match status" value="1"/>
</dbReference>
<dbReference type="InterPro" id="IPR011701">
    <property type="entry name" value="MFS"/>
</dbReference>
<reference evidence="8" key="1">
    <citation type="journal article" date="2021" name="PeerJ">
        <title>Extensive microbial diversity within the chicken gut microbiome revealed by metagenomics and culture.</title>
        <authorList>
            <person name="Gilroy R."/>
            <person name="Ravi A."/>
            <person name="Getino M."/>
            <person name="Pursley I."/>
            <person name="Horton D.L."/>
            <person name="Alikhan N.F."/>
            <person name="Baker D."/>
            <person name="Gharbi K."/>
            <person name="Hall N."/>
            <person name="Watson M."/>
            <person name="Adriaenssens E.M."/>
            <person name="Foster-Nyarko E."/>
            <person name="Jarju S."/>
            <person name="Secka A."/>
            <person name="Antonio M."/>
            <person name="Oren A."/>
            <person name="Chaudhuri R.R."/>
            <person name="La Ragione R."/>
            <person name="Hildebrand F."/>
            <person name="Pallen M.J."/>
        </authorList>
    </citation>
    <scope>NUCLEOTIDE SEQUENCE</scope>
    <source>
        <strain evidence="8">ChiGjej1B1-14440</strain>
    </source>
</reference>
<dbReference type="GO" id="GO:0022857">
    <property type="term" value="F:transmembrane transporter activity"/>
    <property type="evidence" value="ECO:0007669"/>
    <property type="project" value="InterPro"/>
</dbReference>
<gene>
    <name evidence="8" type="ORF">H9980_02885</name>
</gene>
<dbReference type="PANTHER" id="PTHR23531">
    <property type="entry name" value="QUINOLENE RESISTANCE PROTEIN NORA"/>
    <property type="match status" value="1"/>
</dbReference>
<dbReference type="InterPro" id="IPR052714">
    <property type="entry name" value="MFS_Exporter"/>
</dbReference>
<feature type="transmembrane region" description="Helical" evidence="6">
    <location>
        <begin position="48"/>
        <end position="70"/>
    </location>
</feature>
<dbReference type="SUPFAM" id="SSF103473">
    <property type="entry name" value="MFS general substrate transporter"/>
    <property type="match status" value="1"/>
</dbReference>
<sequence>MAVSIALIAFIQNEFQLFLLAIPLGLSTGLLFPIFNYRIIQTVDPSQFAFATSIYYCGLNIGYGLGAVVWGYVSQFFGYQVLYVVAALLIVVMIVFDQIVYQKVN</sequence>
<comment type="caution">
    <text evidence="8">The sequence shown here is derived from an EMBL/GenBank/DDBJ whole genome shotgun (WGS) entry which is preliminary data.</text>
</comment>
<evidence type="ECO:0000256" key="2">
    <source>
        <dbReference type="ARBA" id="ARBA00022448"/>
    </source>
</evidence>
<evidence type="ECO:0000256" key="5">
    <source>
        <dbReference type="ARBA" id="ARBA00023136"/>
    </source>
</evidence>
<evidence type="ECO:0000256" key="1">
    <source>
        <dbReference type="ARBA" id="ARBA00004651"/>
    </source>
</evidence>
<dbReference type="InterPro" id="IPR020846">
    <property type="entry name" value="MFS_dom"/>
</dbReference>
<dbReference type="PROSITE" id="PS50850">
    <property type="entry name" value="MFS"/>
    <property type="match status" value="1"/>
</dbReference>
<reference evidence="8" key="2">
    <citation type="submission" date="2021-04" db="EMBL/GenBank/DDBJ databases">
        <authorList>
            <person name="Gilroy R."/>
        </authorList>
    </citation>
    <scope>NUCLEOTIDE SEQUENCE</scope>
    <source>
        <strain evidence="8">ChiGjej1B1-14440</strain>
    </source>
</reference>
<feature type="transmembrane region" description="Helical" evidence="6">
    <location>
        <begin position="15"/>
        <end position="36"/>
    </location>
</feature>
<feature type="transmembrane region" description="Helical" evidence="6">
    <location>
        <begin position="76"/>
        <end position="96"/>
    </location>
</feature>
<keyword evidence="4 6" id="KW-1133">Transmembrane helix</keyword>
<dbReference type="InterPro" id="IPR036259">
    <property type="entry name" value="MFS_trans_sf"/>
</dbReference>
<dbReference type="GO" id="GO:0005886">
    <property type="term" value="C:plasma membrane"/>
    <property type="evidence" value="ECO:0007669"/>
    <property type="project" value="UniProtKB-SubCell"/>
</dbReference>
<dbReference type="EMBL" id="DXET01000072">
    <property type="protein sequence ID" value="HIX80903.1"/>
    <property type="molecule type" value="Genomic_DNA"/>
</dbReference>
<organism evidence="8 9">
    <name type="scientific">Candidatus Erysipelatoclostridium merdavium</name>
    <dbReference type="NCBI Taxonomy" id="2838566"/>
    <lineage>
        <taxon>Bacteria</taxon>
        <taxon>Bacillati</taxon>
        <taxon>Bacillota</taxon>
        <taxon>Erysipelotrichia</taxon>
        <taxon>Erysipelotrichales</taxon>
        <taxon>Erysipelotrichales incertae sedis</taxon>
    </lineage>
</organism>
<evidence type="ECO:0000313" key="8">
    <source>
        <dbReference type="EMBL" id="HIX80903.1"/>
    </source>
</evidence>
<protein>
    <submittedName>
        <fullName evidence="8">MFS transporter</fullName>
    </submittedName>
</protein>